<keyword evidence="1" id="KW-0378">Hydrolase</keyword>
<feature type="non-terminal residue" evidence="3">
    <location>
        <position position="1"/>
    </location>
</feature>
<name>L1IQ80_GUITC</name>
<keyword evidence="5" id="KW-1185">Reference proteome</keyword>
<evidence type="ECO:0000259" key="2">
    <source>
        <dbReference type="PROSITE" id="PS00125"/>
    </source>
</evidence>
<evidence type="ECO:0000313" key="3">
    <source>
        <dbReference type="EMBL" id="EKX37980.1"/>
    </source>
</evidence>
<dbReference type="SUPFAM" id="SSF56300">
    <property type="entry name" value="Metallo-dependent phosphatases"/>
    <property type="match status" value="1"/>
</dbReference>
<reference evidence="3 5" key="1">
    <citation type="journal article" date="2012" name="Nature">
        <title>Algal genomes reveal evolutionary mosaicism and the fate of nucleomorphs.</title>
        <authorList>
            <consortium name="DOE Joint Genome Institute"/>
            <person name="Curtis B.A."/>
            <person name="Tanifuji G."/>
            <person name="Burki F."/>
            <person name="Gruber A."/>
            <person name="Irimia M."/>
            <person name="Maruyama S."/>
            <person name="Arias M.C."/>
            <person name="Ball S.G."/>
            <person name="Gile G.H."/>
            <person name="Hirakawa Y."/>
            <person name="Hopkins J.F."/>
            <person name="Kuo A."/>
            <person name="Rensing S.A."/>
            <person name="Schmutz J."/>
            <person name="Symeonidi A."/>
            <person name="Elias M."/>
            <person name="Eveleigh R.J."/>
            <person name="Herman E.K."/>
            <person name="Klute M.J."/>
            <person name="Nakayama T."/>
            <person name="Obornik M."/>
            <person name="Reyes-Prieto A."/>
            <person name="Armbrust E.V."/>
            <person name="Aves S.J."/>
            <person name="Beiko R.G."/>
            <person name="Coutinho P."/>
            <person name="Dacks J.B."/>
            <person name="Durnford D.G."/>
            <person name="Fast N.M."/>
            <person name="Green B.R."/>
            <person name="Grisdale C.J."/>
            <person name="Hempel F."/>
            <person name="Henrissat B."/>
            <person name="Hoppner M.P."/>
            <person name="Ishida K."/>
            <person name="Kim E."/>
            <person name="Koreny L."/>
            <person name="Kroth P.G."/>
            <person name="Liu Y."/>
            <person name="Malik S.B."/>
            <person name="Maier U.G."/>
            <person name="McRose D."/>
            <person name="Mock T."/>
            <person name="Neilson J.A."/>
            <person name="Onodera N.T."/>
            <person name="Poole A.M."/>
            <person name="Pritham E.J."/>
            <person name="Richards T.A."/>
            <person name="Rocap G."/>
            <person name="Roy S.W."/>
            <person name="Sarai C."/>
            <person name="Schaack S."/>
            <person name="Shirato S."/>
            <person name="Slamovits C.H."/>
            <person name="Spencer D.F."/>
            <person name="Suzuki S."/>
            <person name="Worden A.Z."/>
            <person name="Zauner S."/>
            <person name="Barry K."/>
            <person name="Bell C."/>
            <person name="Bharti A.K."/>
            <person name="Crow J.A."/>
            <person name="Grimwood J."/>
            <person name="Kramer R."/>
            <person name="Lindquist E."/>
            <person name="Lucas S."/>
            <person name="Salamov A."/>
            <person name="McFadden G.I."/>
            <person name="Lane C.E."/>
            <person name="Keeling P.J."/>
            <person name="Gray M.W."/>
            <person name="Grigoriev I.V."/>
            <person name="Archibald J.M."/>
        </authorList>
    </citation>
    <scope>NUCLEOTIDE SEQUENCE</scope>
    <source>
        <strain evidence="3 5">CCMP2712</strain>
    </source>
</reference>
<dbReference type="EnsemblProtists" id="EKX37980">
    <property type="protein sequence ID" value="EKX37980"/>
    <property type="gene ID" value="GUITHDRAFT_56366"/>
</dbReference>
<dbReference type="PANTHER" id="PTHR46422:SF7">
    <property type="entry name" value="SERINE_THREONINE-PROTEIN PHOSPHATASE BSL2-RELATED"/>
    <property type="match status" value="1"/>
</dbReference>
<dbReference type="STRING" id="905079.L1IQ80"/>
<evidence type="ECO:0000256" key="1">
    <source>
        <dbReference type="RuleBase" id="RU004273"/>
    </source>
</evidence>
<dbReference type="RefSeq" id="XP_005824960.1">
    <property type="nucleotide sequence ID" value="XM_005824903.1"/>
</dbReference>
<dbReference type="KEGG" id="gtt:GUITHDRAFT_56366"/>
<dbReference type="PROSITE" id="PS00125">
    <property type="entry name" value="SER_THR_PHOSPHATASE"/>
    <property type="match status" value="1"/>
</dbReference>
<dbReference type="EMBL" id="JH993053">
    <property type="protein sequence ID" value="EKX37980.1"/>
    <property type="molecule type" value="Genomic_DNA"/>
</dbReference>
<dbReference type="GO" id="GO:0004722">
    <property type="term" value="F:protein serine/threonine phosphatase activity"/>
    <property type="evidence" value="ECO:0007669"/>
    <property type="project" value="UniProtKB-EC"/>
</dbReference>
<evidence type="ECO:0000313" key="4">
    <source>
        <dbReference type="EnsemblProtists" id="EKX37980"/>
    </source>
</evidence>
<dbReference type="SMART" id="SM00156">
    <property type="entry name" value="PP2Ac"/>
    <property type="match status" value="1"/>
</dbReference>
<dbReference type="InterPro" id="IPR029052">
    <property type="entry name" value="Metallo-depent_PP-like"/>
</dbReference>
<sequence>KNIVALQPTLVHVPAPCKVIGDLHGQLRDMLLLLSSFGFPSHYGGDIESTAYIFNGDWVDRGCHQLEVVVLLCALKILYPLKIFLVRGNHEFRAQNEFMGKVGFRQACITALGEQEGENVYHSVHEVFDWLPLSALIEDSILTLHGGLGDGTWGLKNLADDIPRPLRNEDPAMKELTRFQKVLWSDPTDSDAFMAHGVHPNPRGSHIQTFGQDITHKFCLREGVQCIIRSHQCVKDGYKIMHGGRLITLFSARNY</sequence>
<comment type="similarity">
    <text evidence="1">Belongs to the PPP phosphatase family.</text>
</comment>
<proteinExistence type="inferred from homology"/>
<feature type="non-terminal residue" evidence="3">
    <location>
        <position position="255"/>
    </location>
</feature>
<reference evidence="4" key="3">
    <citation type="submission" date="2015-06" db="UniProtKB">
        <authorList>
            <consortium name="EnsemblProtists"/>
        </authorList>
    </citation>
    <scope>IDENTIFICATION</scope>
</reference>
<dbReference type="HOGENOM" id="CLU_004962_0_0_1"/>
<accession>L1IQ80</accession>
<dbReference type="InterPro" id="IPR006186">
    <property type="entry name" value="Ser/Thr-sp_prot-phosphatase"/>
</dbReference>
<dbReference type="eggNOG" id="KOG0374">
    <property type="taxonomic scope" value="Eukaryota"/>
</dbReference>
<organism evidence="3">
    <name type="scientific">Guillardia theta (strain CCMP2712)</name>
    <name type="common">Cryptophyte</name>
    <dbReference type="NCBI Taxonomy" id="905079"/>
    <lineage>
        <taxon>Eukaryota</taxon>
        <taxon>Cryptophyceae</taxon>
        <taxon>Pyrenomonadales</taxon>
        <taxon>Geminigeraceae</taxon>
        <taxon>Guillardia</taxon>
    </lineage>
</organism>
<dbReference type="PRINTS" id="PR00114">
    <property type="entry name" value="STPHPHTASE"/>
</dbReference>
<dbReference type="Pfam" id="PF00149">
    <property type="entry name" value="Metallophos"/>
    <property type="match status" value="1"/>
</dbReference>
<dbReference type="GeneID" id="17294643"/>
<dbReference type="InterPro" id="IPR004843">
    <property type="entry name" value="Calcineurin-like_PHP"/>
</dbReference>
<dbReference type="OMA" id="LARDNHE"/>
<comment type="catalytic activity">
    <reaction evidence="1">
        <text>O-phospho-L-threonyl-[protein] + H2O = L-threonyl-[protein] + phosphate</text>
        <dbReference type="Rhea" id="RHEA:47004"/>
        <dbReference type="Rhea" id="RHEA-COMP:11060"/>
        <dbReference type="Rhea" id="RHEA-COMP:11605"/>
        <dbReference type="ChEBI" id="CHEBI:15377"/>
        <dbReference type="ChEBI" id="CHEBI:30013"/>
        <dbReference type="ChEBI" id="CHEBI:43474"/>
        <dbReference type="ChEBI" id="CHEBI:61977"/>
        <dbReference type="EC" id="3.1.3.16"/>
    </reaction>
</comment>
<gene>
    <name evidence="3" type="ORF">GUITHDRAFT_56366</name>
</gene>
<dbReference type="AlphaFoldDB" id="L1IQ80"/>
<dbReference type="EC" id="3.1.3.16" evidence="1"/>
<dbReference type="Gene3D" id="3.60.21.10">
    <property type="match status" value="1"/>
</dbReference>
<protein>
    <recommendedName>
        <fullName evidence="1">Serine/threonine-protein phosphatase</fullName>
        <ecNumber evidence="1">3.1.3.16</ecNumber>
    </recommendedName>
</protein>
<dbReference type="PaxDb" id="55529-EKX37980"/>
<feature type="domain" description="Serine/threonine specific protein phosphatases" evidence="2">
    <location>
        <begin position="86"/>
        <end position="91"/>
    </location>
</feature>
<evidence type="ECO:0000313" key="5">
    <source>
        <dbReference type="Proteomes" id="UP000011087"/>
    </source>
</evidence>
<dbReference type="Proteomes" id="UP000011087">
    <property type="component" value="Unassembled WGS sequence"/>
</dbReference>
<dbReference type="OrthoDB" id="442428at2759"/>
<dbReference type="PANTHER" id="PTHR46422">
    <property type="entry name" value="SERINE/THREONINE-PROTEIN PHOSPHATASE BSL3"/>
    <property type="match status" value="1"/>
</dbReference>
<reference evidence="5" key="2">
    <citation type="submission" date="2012-11" db="EMBL/GenBank/DDBJ databases">
        <authorList>
            <person name="Kuo A."/>
            <person name="Curtis B.A."/>
            <person name="Tanifuji G."/>
            <person name="Burki F."/>
            <person name="Gruber A."/>
            <person name="Irimia M."/>
            <person name="Maruyama S."/>
            <person name="Arias M.C."/>
            <person name="Ball S.G."/>
            <person name="Gile G.H."/>
            <person name="Hirakawa Y."/>
            <person name="Hopkins J.F."/>
            <person name="Rensing S.A."/>
            <person name="Schmutz J."/>
            <person name="Symeonidi A."/>
            <person name="Elias M."/>
            <person name="Eveleigh R.J."/>
            <person name="Herman E.K."/>
            <person name="Klute M.J."/>
            <person name="Nakayama T."/>
            <person name="Obornik M."/>
            <person name="Reyes-Prieto A."/>
            <person name="Armbrust E.V."/>
            <person name="Aves S.J."/>
            <person name="Beiko R.G."/>
            <person name="Coutinho P."/>
            <person name="Dacks J.B."/>
            <person name="Durnford D.G."/>
            <person name="Fast N.M."/>
            <person name="Green B.R."/>
            <person name="Grisdale C."/>
            <person name="Hempe F."/>
            <person name="Henrissat B."/>
            <person name="Hoppner M.P."/>
            <person name="Ishida K.-I."/>
            <person name="Kim E."/>
            <person name="Koreny L."/>
            <person name="Kroth P.G."/>
            <person name="Liu Y."/>
            <person name="Malik S.-B."/>
            <person name="Maier U.G."/>
            <person name="McRose D."/>
            <person name="Mock T."/>
            <person name="Neilson J.A."/>
            <person name="Onodera N.T."/>
            <person name="Poole A.M."/>
            <person name="Pritham E.J."/>
            <person name="Richards T.A."/>
            <person name="Rocap G."/>
            <person name="Roy S.W."/>
            <person name="Sarai C."/>
            <person name="Schaack S."/>
            <person name="Shirato S."/>
            <person name="Slamovits C.H."/>
            <person name="Spencer D.F."/>
            <person name="Suzuki S."/>
            <person name="Worden A.Z."/>
            <person name="Zauner S."/>
            <person name="Barry K."/>
            <person name="Bell C."/>
            <person name="Bharti A.K."/>
            <person name="Crow J.A."/>
            <person name="Grimwood J."/>
            <person name="Kramer R."/>
            <person name="Lindquist E."/>
            <person name="Lucas S."/>
            <person name="Salamov A."/>
            <person name="McFadden G.I."/>
            <person name="Lane C.E."/>
            <person name="Keeling P.J."/>
            <person name="Gray M.W."/>
            <person name="Grigoriev I.V."/>
            <person name="Archibald J.M."/>
        </authorList>
    </citation>
    <scope>NUCLEOTIDE SEQUENCE</scope>
    <source>
        <strain evidence="5">CCMP2712</strain>
    </source>
</reference>